<keyword evidence="2" id="KW-1185">Reference proteome</keyword>
<evidence type="ECO:0000313" key="2">
    <source>
        <dbReference type="Proteomes" id="UP001165064"/>
    </source>
</evidence>
<comment type="caution">
    <text evidence="1">The sequence shown here is derived from an EMBL/GenBank/DDBJ whole genome shotgun (WGS) entry which is preliminary data.</text>
</comment>
<sequence length="208" mass="21915">MEIASGAALAVFNTGTTVTYIPDELLSIITAALCLQKNSFTGGYTMDCSAGSNYFLTFNFQGFEIQVPLSSFLINLKSSIHGRTSSLCQLMLMPSGDLKVYLGDSFLRNVYFVVDLEDHVVGMAPANLGSGGSDDDEDIEVFSGDGDGIPSAVSVASFEKTWGWGDENTATATALSVNWSPSTVSMSSYAVAVTDGANVRHSGNTIAT</sequence>
<evidence type="ECO:0000313" key="1">
    <source>
        <dbReference type="EMBL" id="GMF03642.1"/>
    </source>
</evidence>
<accession>A0ACB5U7C4</accession>
<reference evidence="1" key="1">
    <citation type="submission" date="2023-04" db="EMBL/GenBank/DDBJ databases">
        <title>Ambrosiozyma monospora NBRC 10751.</title>
        <authorList>
            <person name="Ichikawa N."/>
            <person name="Sato H."/>
            <person name="Tonouchi N."/>
        </authorList>
    </citation>
    <scope>NUCLEOTIDE SEQUENCE</scope>
    <source>
        <strain evidence="1">NBRC 10751</strain>
    </source>
</reference>
<name>A0ACB5U7C4_AMBMO</name>
<protein>
    <submittedName>
        <fullName evidence="1">Unnamed protein product</fullName>
    </submittedName>
</protein>
<organism evidence="1 2">
    <name type="scientific">Ambrosiozyma monospora</name>
    <name type="common">Yeast</name>
    <name type="synonym">Endomycopsis monosporus</name>
    <dbReference type="NCBI Taxonomy" id="43982"/>
    <lineage>
        <taxon>Eukaryota</taxon>
        <taxon>Fungi</taxon>
        <taxon>Dikarya</taxon>
        <taxon>Ascomycota</taxon>
        <taxon>Saccharomycotina</taxon>
        <taxon>Pichiomycetes</taxon>
        <taxon>Pichiales</taxon>
        <taxon>Pichiaceae</taxon>
        <taxon>Ambrosiozyma</taxon>
    </lineage>
</organism>
<gene>
    <name evidence="1" type="ORF">Amon02_001185600</name>
</gene>
<dbReference type="Proteomes" id="UP001165064">
    <property type="component" value="Unassembled WGS sequence"/>
</dbReference>
<dbReference type="EMBL" id="BSXS01013151">
    <property type="protein sequence ID" value="GMF03642.1"/>
    <property type="molecule type" value="Genomic_DNA"/>
</dbReference>
<proteinExistence type="predicted"/>